<sequence length="64" mass="7061">MPSFCHSVAPLKGEEARVTLVVASLLRVHMMIAFRKGMLKLATAQSWGEENARPIRIVQRLTGG</sequence>
<dbReference type="EMBL" id="AQHZ01000024">
    <property type="protein sequence ID" value="ENO17807.1"/>
    <property type="molecule type" value="Genomic_DNA"/>
</dbReference>
<protein>
    <submittedName>
        <fullName evidence="1">Uncharacterized protein</fullName>
    </submittedName>
</protein>
<proteinExistence type="predicted"/>
<dbReference type="HOGENOM" id="CLU_2857509_0_0_11"/>
<comment type="caution">
    <text evidence="1">The sequence shown here is derived from an EMBL/GenBank/DDBJ whole genome shotgun (WGS) entry which is preliminary data.</text>
</comment>
<accession>N6X303</accession>
<dbReference type="Proteomes" id="UP000013015">
    <property type="component" value="Unassembled WGS sequence"/>
</dbReference>
<reference evidence="1 2" key="1">
    <citation type="submission" date="2013-03" db="EMBL/GenBank/DDBJ databases">
        <title>Reference genome for the Human Microbiome Project.</title>
        <authorList>
            <person name="Aqrawi P."/>
            <person name="Ayvaz T."/>
            <person name="Bess C."/>
            <person name="Blankenburg K."/>
            <person name="Coyle M."/>
            <person name="Deng J."/>
            <person name="Forbes L."/>
            <person name="Fowler G."/>
            <person name="Francisco L."/>
            <person name="Fu Q."/>
            <person name="Gibbs R."/>
            <person name="Gross S."/>
            <person name="Gubbala S."/>
            <person name="Hale W."/>
            <person name="Hemphill L."/>
            <person name="Highlander S."/>
            <person name="Hirani K."/>
            <person name="Jackson L."/>
            <person name="Jakkamsetti A."/>
            <person name="Javaid M."/>
            <person name="Jayaseelan J.C."/>
            <person name="Jiang H."/>
            <person name="Joshi V."/>
            <person name="Korchina V."/>
            <person name="Kovar C."/>
            <person name="Lara F."/>
            <person name="Lee S."/>
            <person name="Liu Y."/>
            <person name="Mata R."/>
            <person name="Mathew T."/>
            <person name="Munidasa M."/>
            <person name="Muzny D."/>
            <person name="Nazareth L."/>
            <person name="Ngo R."/>
            <person name="Nguyen L."/>
            <person name="Nguyen N."/>
            <person name="Okwuonu G."/>
            <person name="Ongeri F."/>
            <person name="Palculict T."/>
            <person name="Patil S."/>
            <person name="Petrosino J."/>
            <person name="Pham C."/>
            <person name="Pham P."/>
            <person name="Pu L.-L."/>
            <person name="Qin X."/>
            <person name="Qu J."/>
            <person name="Reid J."/>
            <person name="Ross M."/>
            <person name="Ruth R."/>
            <person name="Saada N."/>
            <person name="San Lucas F."/>
            <person name="Santibanez J."/>
            <person name="Shang Y."/>
            <person name="Simmons D."/>
            <person name="Song X.-Z."/>
            <person name="Tang L.-Y."/>
            <person name="Thornton R."/>
            <person name="Warren J."/>
            <person name="Weissenberger G."/>
            <person name="Wilczek-Boney K."/>
            <person name="Worley K."/>
            <person name="Youmans B."/>
            <person name="Zhang J."/>
            <person name="Zhang L."/>
            <person name="Zhao Z."/>
            <person name="Zhou C."/>
            <person name="Zhu D."/>
            <person name="Zhu Y."/>
        </authorList>
    </citation>
    <scope>NUCLEOTIDE SEQUENCE [LARGE SCALE GENOMIC DNA]</scope>
    <source>
        <strain evidence="1 2">F0333</strain>
    </source>
</reference>
<keyword evidence="2" id="KW-1185">Reference proteome</keyword>
<evidence type="ECO:0000313" key="2">
    <source>
        <dbReference type="Proteomes" id="UP000013015"/>
    </source>
</evidence>
<gene>
    <name evidence="1" type="ORF">HMPREF9004_1717</name>
</gene>
<dbReference type="STRING" id="888050.HMPREF9004_1717"/>
<dbReference type="AlphaFoldDB" id="N6X303"/>
<evidence type="ECO:0000313" key="1">
    <source>
        <dbReference type="EMBL" id="ENO17807.1"/>
    </source>
</evidence>
<organism evidence="1 2">
    <name type="scientific">Schaalia cardiffensis F0333</name>
    <dbReference type="NCBI Taxonomy" id="888050"/>
    <lineage>
        <taxon>Bacteria</taxon>
        <taxon>Bacillati</taxon>
        <taxon>Actinomycetota</taxon>
        <taxon>Actinomycetes</taxon>
        <taxon>Actinomycetales</taxon>
        <taxon>Actinomycetaceae</taxon>
        <taxon>Schaalia</taxon>
    </lineage>
</organism>
<name>N6X303_9ACTO</name>